<dbReference type="RefSeq" id="WP_255843697.1">
    <property type="nucleotide sequence ID" value="NZ_CP094358.1"/>
</dbReference>
<evidence type="ECO:0000313" key="2">
    <source>
        <dbReference type="Proteomes" id="UP000831290"/>
    </source>
</evidence>
<protein>
    <submittedName>
        <fullName evidence="1">Uncharacterized protein</fullName>
    </submittedName>
</protein>
<dbReference type="KEGG" id="fbm:MQE35_01015"/>
<sequence>MKKLIALFSISLLFYHCKPVIVNQEVKTATITSLELGNIGLPGRSLLEYKFNTTAIPALDNKIRVQVQPATFNKAKFNIYLKASPANKLNLQYVDSSDSKPRFAELKIIDKAAYINSINKDNEVLNYLKNQQDAKAVTSLSLALPHAQLNLINNAESVFLIYNGQLKKSYLQIADKTGNITPVYFGDGVPFAYSTSGFCWQENENHQAVIADITDAWNPCPSKTYRKASRAVKQQKEINYFKL</sequence>
<evidence type="ECO:0000313" key="1">
    <source>
        <dbReference type="EMBL" id="UOB17892.1"/>
    </source>
</evidence>
<dbReference type="Proteomes" id="UP000831290">
    <property type="component" value="Chromosome"/>
</dbReference>
<reference evidence="1" key="1">
    <citation type="submission" date="2022-03" db="EMBL/GenBank/DDBJ databases">
        <title>Description of Abyssus ytuae gen. nov., sp. nov., a novel member of the family Flavobacteriaceae isolated from the sediment of Mariana Trench.</title>
        <authorList>
            <person name="Zhang J."/>
            <person name="Xu X."/>
        </authorList>
    </citation>
    <scope>NUCLEOTIDE SEQUENCE</scope>
    <source>
        <strain evidence="1">MT3330</strain>
    </source>
</reference>
<name>A0A9E7CU82_9FLAO</name>
<gene>
    <name evidence="1" type="ORF">MQE35_01015</name>
</gene>
<proteinExistence type="predicted"/>
<accession>A0A9E7CU82</accession>
<keyword evidence="2" id="KW-1185">Reference proteome</keyword>
<dbReference type="EMBL" id="CP094358">
    <property type="protein sequence ID" value="UOB17892.1"/>
    <property type="molecule type" value="Genomic_DNA"/>
</dbReference>
<dbReference type="AlphaFoldDB" id="A0A9E7CU82"/>
<organism evidence="1 2">
    <name type="scientific">Abyssalbus ytuae</name>
    <dbReference type="NCBI Taxonomy" id="2926907"/>
    <lineage>
        <taxon>Bacteria</taxon>
        <taxon>Pseudomonadati</taxon>
        <taxon>Bacteroidota</taxon>
        <taxon>Flavobacteriia</taxon>
        <taxon>Flavobacteriales</taxon>
        <taxon>Flavobacteriaceae</taxon>
        <taxon>Abyssalbus</taxon>
    </lineage>
</organism>